<comment type="caution">
    <text evidence="13">The sequence shown here is derived from an EMBL/GenBank/DDBJ whole genome shotgun (WGS) entry which is preliminary data.</text>
</comment>
<keyword evidence="6 11" id="KW-1133">Transmembrane helix</keyword>
<dbReference type="EMBL" id="JBDJPC010000008">
    <property type="protein sequence ID" value="KAL1493034.1"/>
    <property type="molecule type" value="Genomic_DNA"/>
</dbReference>
<evidence type="ECO:0000256" key="7">
    <source>
        <dbReference type="ARBA" id="ARBA00023065"/>
    </source>
</evidence>
<evidence type="ECO:0000256" key="2">
    <source>
        <dbReference type="ARBA" id="ARBA00022448"/>
    </source>
</evidence>
<keyword evidence="3" id="KW-1003">Cell membrane</keyword>
<evidence type="ECO:0000256" key="10">
    <source>
        <dbReference type="ARBA" id="ARBA00023303"/>
    </source>
</evidence>
<evidence type="ECO:0000256" key="8">
    <source>
        <dbReference type="ARBA" id="ARBA00023136"/>
    </source>
</evidence>
<dbReference type="Proteomes" id="UP001566132">
    <property type="component" value="Unassembled WGS sequence"/>
</dbReference>
<reference evidence="13 14" key="1">
    <citation type="submission" date="2024-05" db="EMBL/GenBank/DDBJ databases">
        <title>Genetic variation in Jamaican populations of the coffee berry borer (Hypothenemus hampei).</title>
        <authorList>
            <person name="Errbii M."/>
            <person name="Myrie A."/>
        </authorList>
    </citation>
    <scope>NUCLEOTIDE SEQUENCE [LARGE SCALE GENOMIC DNA]</scope>
    <source>
        <strain evidence="13">JA-Hopewell-2020-01-JO</strain>
        <tissue evidence="13">Whole body</tissue>
    </source>
</reference>
<evidence type="ECO:0000256" key="11">
    <source>
        <dbReference type="SAM" id="Phobius"/>
    </source>
</evidence>
<gene>
    <name evidence="13" type="ORF">ABEB36_011175</name>
</gene>
<organism evidence="13 14">
    <name type="scientific">Hypothenemus hampei</name>
    <name type="common">Coffee berry borer</name>
    <dbReference type="NCBI Taxonomy" id="57062"/>
    <lineage>
        <taxon>Eukaryota</taxon>
        <taxon>Metazoa</taxon>
        <taxon>Ecdysozoa</taxon>
        <taxon>Arthropoda</taxon>
        <taxon>Hexapoda</taxon>
        <taxon>Insecta</taxon>
        <taxon>Pterygota</taxon>
        <taxon>Neoptera</taxon>
        <taxon>Endopterygota</taxon>
        <taxon>Coleoptera</taxon>
        <taxon>Polyphaga</taxon>
        <taxon>Cucujiformia</taxon>
        <taxon>Curculionidae</taxon>
        <taxon>Scolytinae</taxon>
        <taxon>Hypothenemus</taxon>
    </lineage>
</organism>
<evidence type="ECO:0000256" key="6">
    <source>
        <dbReference type="ARBA" id="ARBA00022989"/>
    </source>
</evidence>
<feature type="chain" id="PRO_5044787136" evidence="12">
    <location>
        <begin position="33"/>
        <end position="349"/>
    </location>
</feature>
<dbReference type="GO" id="GO:0034220">
    <property type="term" value="P:monoatomic ion transmembrane transport"/>
    <property type="evidence" value="ECO:0007669"/>
    <property type="project" value="UniProtKB-KW"/>
</dbReference>
<keyword evidence="9" id="KW-1015">Disulfide bond</keyword>
<keyword evidence="4 11" id="KW-0812">Transmembrane</keyword>
<evidence type="ECO:0000256" key="3">
    <source>
        <dbReference type="ARBA" id="ARBA00022475"/>
    </source>
</evidence>
<evidence type="ECO:0000256" key="1">
    <source>
        <dbReference type="ARBA" id="ARBA00004162"/>
    </source>
</evidence>
<keyword evidence="2" id="KW-0813">Transport</keyword>
<dbReference type="AlphaFoldDB" id="A0ABD1EEH7"/>
<feature type="transmembrane region" description="Helical" evidence="11">
    <location>
        <begin position="294"/>
        <end position="315"/>
    </location>
</feature>
<dbReference type="PANTHER" id="PTHR46473">
    <property type="entry name" value="GH08155P"/>
    <property type="match status" value="1"/>
</dbReference>
<proteinExistence type="predicted"/>
<sequence>MKNVKSTSQLGTMPFNNLLWILLLCLLLPGWAFDCKNEKKCKTSRVHGLKTSDCYRMDFKEFPKCLPNNIEVIELSYNRIRKIYQEDLLLYTYLQHLYLTDNLIVQLKNNTFAGLEYLETLDLSVNGLLKVPPSIFQLPSLKNLYLSQNKNINIAESIEEAKPIGSTSLTKLDISYISEDSPVEFPDFKELPLIAFLNISGNAFDYLSPKHFAGLCNLQILDNSNVTAQYENNCDCWIINRWLTERNVDFHTFLCPLFSQECSNEQMDPEDLKVFEDCTEKFKNIKQWHVLKKVALWLGGVLLVILILGIGFVYFGCNKNRKTKKQPIMTLRERVELMHVENKVENIYI</sequence>
<dbReference type="Gene3D" id="3.80.10.10">
    <property type="entry name" value="Ribonuclease Inhibitor"/>
    <property type="match status" value="1"/>
</dbReference>
<accession>A0ABD1EEH7</accession>
<dbReference type="GO" id="GO:0005886">
    <property type="term" value="C:plasma membrane"/>
    <property type="evidence" value="ECO:0007669"/>
    <property type="project" value="UniProtKB-SubCell"/>
</dbReference>
<evidence type="ECO:0000313" key="13">
    <source>
        <dbReference type="EMBL" id="KAL1493034.1"/>
    </source>
</evidence>
<dbReference type="InterPro" id="IPR032675">
    <property type="entry name" value="LRR_dom_sf"/>
</dbReference>
<evidence type="ECO:0000313" key="14">
    <source>
        <dbReference type="Proteomes" id="UP001566132"/>
    </source>
</evidence>
<evidence type="ECO:0000256" key="5">
    <source>
        <dbReference type="ARBA" id="ARBA00022729"/>
    </source>
</evidence>
<keyword evidence="10" id="KW-0407">Ion channel</keyword>
<dbReference type="SUPFAM" id="SSF52058">
    <property type="entry name" value="L domain-like"/>
    <property type="match status" value="1"/>
</dbReference>
<keyword evidence="8 11" id="KW-0472">Membrane</keyword>
<keyword evidence="14" id="KW-1185">Reference proteome</keyword>
<comment type="subcellular location">
    <subcellularLocation>
        <location evidence="1">Cell membrane</location>
        <topology evidence="1">Single-pass membrane protein</topology>
    </subcellularLocation>
</comment>
<dbReference type="InterPro" id="IPR051432">
    <property type="entry name" value="KCNMA1_auxiliary"/>
</dbReference>
<feature type="signal peptide" evidence="12">
    <location>
        <begin position="1"/>
        <end position="32"/>
    </location>
</feature>
<evidence type="ECO:0000256" key="4">
    <source>
        <dbReference type="ARBA" id="ARBA00022692"/>
    </source>
</evidence>
<evidence type="ECO:0000256" key="12">
    <source>
        <dbReference type="SAM" id="SignalP"/>
    </source>
</evidence>
<protein>
    <submittedName>
        <fullName evidence="13">Uncharacterized protein</fullName>
    </submittedName>
</protein>
<dbReference type="InterPro" id="IPR001611">
    <property type="entry name" value="Leu-rich_rpt"/>
</dbReference>
<dbReference type="PANTHER" id="PTHR46473:SF26">
    <property type="entry name" value="LRRNT DOMAIN-CONTAINING PROTEIN"/>
    <property type="match status" value="1"/>
</dbReference>
<name>A0ABD1EEH7_HYPHA</name>
<dbReference type="Pfam" id="PF13855">
    <property type="entry name" value="LRR_8"/>
    <property type="match status" value="1"/>
</dbReference>
<keyword evidence="7" id="KW-0406">Ion transport</keyword>
<keyword evidence="5 12" id="KW-0732">Signal</keyword>
<evidence type="ECO:0000256" key="9">
    <source>
        <dbReference type="ARBA" id="ARBA00023157"/>
    </source>
</evidence>